<evidence type="ECO:0000259" key="8">
    <source>
        <dbReference type="PROSITE" id="PS50261"/>
    </source>
</evidence>
<reference evidence="9" key="1">
    <citation type="submission" date="2021-01" db="UniProtKB">
        <authorList>
            <consortium name="EnsemblMetazoa"/>
        </authorList>
    </citation>
    <scope>IDENTIFICATION</scope>
</reference>
<accession>A0A7M7KBZ4</accession>
<keyword evidence="5" id="KW-1015">Disulfide bond</keyword>
<dbReference type="PANTHER" id="PTHR45902">
    <property type="entry name" value="LATROPHILIN RECEPTOR-LIKE PROTEIN A"/>
    <property type="match status" value="1"/>
</dbReference>
<evidence type="ECO:0000256" key="4">
    <source>
        <dbReference type="ARBA" id="ARBA00023136"/>
    </source>
</evidence>
<feature type="transmembrane region" description="Helical" evidence="6">
    <location>
        <begin position="623"/>
        <end position="643"/>
    </location>
</feature>
<evidence type="ECO:0000313" key="9">
    <source>
        <dbReference type="EnsemblMetazoa" id="XP_022663936"/>
    </source>
</evidence>
<organism evidence="9 10">
    <name type="scientific">Varroa destructor</name>
    <name type="common">Honeybee mite</name>
    <dbReference type="NCBI Taxonomy" id="109461"/>
    <lineage>
        <taxon>Eukaryota</taxon>
        <taxon>Metazoa</taxon>
        <taxon>Ecdysozoa</taxon>
        <taxon>Arthropoda</taxon>
        <taxon>Chelicerata</taxon>
        <taxon>Arachnida</taxon>
        <taxon>Acari</taxon>
        <taxon>Parasitiformes</taxon>
        <taxon>Mesostigmata</taxon>
        <taxon>Gamasina</taxon>
        <taxon>Dermanyssoidea</taxon>
        <taxon>Varroidae</taxon>
        <taxon>Varroa</taxon>
    </lineage>
</organism>
<evidence type="ECO:0000313" key="10">
    <source>
        <dbReference type="Proteomes" id="UP000594260"/>
    </source>
</evidence>
<dbReference type="SUPFAM" id="SSF90188">
    <property type="entry name" value="Somatomedin B domain"/>
    <property type="match status" value="1"/>
</dbReference>
<feature type="transmembrane region" description="Helical" evidence="6">
    <location>
        <begin position="565"/>
        <end position="589"/>
    </location>
</feature>
<keyword evidence="4 6" id="KW-0472">Membrane</keyword>
<evidence type="ECO:0000256" key="3">
    <source>
        <dbReference type="ARBA" id="ARBA00022989"/>
    </source>
</evidence>
<dbReference type="OMA" id="FTATRIN"/>
<dbReference type="Pfam" id="PF00002">
    <property type="entry name" value="7tm_2"/>
    <property type="match status" value="1"/>
</dbReference>
<feature type="chain" id="PRO_5029773638" description="G-protein coupled receptors family 2 profile 2 domain-containing protein" evidence="7">
    <location>
        <begin position="22"/>
        <end position="732"/>
    </location>
</feature>
<dbReference type="EnsemblMetazoa" id="XM_022808201">
    <property type="protein sequence ID" value="XP_022663936"/>
    <property type="gene ID" value="LOC111251538"/>
</dbReference>
<feature type="transmembrane region" description="Helical" evidence="6">
    <location>
        <begin position="452"/>
        <end position="469"/>
    </location>
</feature>
<dbReference type="InParanoid" id="A0A7M7KBZ4"/>
<dbReference type="GO" id="GO:0016020">
    <property type="term" value="C:membrane"/>
    <property type="evidence" value="ECO:0007669"/>
    <property type="project" value="UniProtKB-SubCell"/>
</dbReference>
<dbReference type="InterPro" id="IPR000832">
    <property type="entry name" value="GPCR_2_secretin-like"/>
</dbReference>
<dbReference type="Pfam" id="PF01033">
    <property type="entry name" value="Somatomedin_B"/>
    <property type="match status" value="1"/>
</dbReference>
<feature type="transmembrane region" description="Helical" evidence="6">
    <location>
        <begin position="655"/>
        <end position="674"/>
    </location>
</feature>
<evidence type="ECO:0000256" key="7">
    <source>
        <dbReference type="SAM" id="SignalP"/>
    </source>
</evidence>
<dbReference type="PROSITE" id="PS50261">
    <property type="entry name" value="G_PROTEIN_RECEP_F2_4"/>
    <property type="match status" value="1"/>
</dbReference>
<dbReference type="Gene3D" id="1.20.1070.10">
    <property type="entry name" value="Rhodopsin 7-helix transmembrane proteins"/>
    <property type="match status" value="1"/>
</dbReference>
<dbReference type="OrthoDB" id="6134459at2759"/>
<dbReference type="CDD" id="cd15039">
    <property type="entry name" value="7tmB3_Methuselah-like"/>
    <property type="match status" value="1"/>
</dbReference>
<dbReference type="GeneID" id="111251538"/>
<sequence length="732" mass="82208">MAADTEASILVLLIIAVYVTSRSQVDLHAVRREIDKLRFYGQNRHLCQGDTLREPDITALAGDVCYCDAFCLQFGDCCVDYSNAKKPLRNENYHCYRSGSSSRFYYVFSKCINGTLLDGCNGNVDQPSSLIHEPVFVHGILFRNEYCARCNIPESVLKTSRYKWKRRASWWPSVPPLKNVDVRGGIRKLFQERNWYYNETTRKYHLFYEKDEYTLAVDVVEFDWTNFTDVFNTSLCPPFPTVNACNDSADTSDSKLCSQYTAYVYTGSAKDIVVYRNVHCALCSGISLGQLTVGLPAPSPALESPRIIGDFLLVPELECLPGQVAVMGVVCQPVLCEVGLIWNGAQCVTDNGQVGCFILTLDVEWVRFLNSHLILWKSVERVFSDYTNITDTWGTVTHVRVCTTTPVTQPITPALERVSEVCLISSCVCLALQIVVYLALPSTRSSRSGRIIIILSSCILLGHMTFLIKDDVEPGHLSCELVAIGAHFFYISSFFWMLIMAVDSCRCLAYNMFSDPHHLLRRYVILALTGSLCVVVSGVLVGWLSPTSRFAPAYGVEVCWFGNRSGFLIFFALPTLLIISANFSLFIYTTVRIRQAQSRVGRVPTGPTTSSSNHRREMVRMKLYLRLAIIVGLTWLFGISSFVTESELGHSAFTYPFLILGFIQGVFIFIGFTCKPNIIGDLRRLVFDKKDPVSFSRSGLERRQTCLTNTTSEEHTGGTKQLCGDRMSQLRL</sequence>
<feature type="transmembrane region" description="Helical" evidence="6">
    <location>
        <begin position="481"/>
        <end position="502"/>
    </location>
</feature>
<dbReference type="Proteomes" id="UP000594260">
    <property type="component" value="Unplaced"/>
</dbReference>
<feature type="domain" description="G-protein coupled receptors family 2 profile 2" evidence="8">
    <location>
        <begin position="415"/>
        <end position="676"/>
    </location>
</feature>
<comment type="subcellular location">
    <subcellularLocation>
        <location evidence="1">Membrane</location>
        <topology evidence="1">Multi-pass membrane protein</topology>
    </subcellularLocation>
</comment>
<dbReference type="InterPro" id="IPR036024">
    <property type="entry name" value="Somatomedin_B-like_dom_sf"/>
</dbReference>
<proteinExistence type="predicted"/>
<feature type="signal peptide" evidence="7">
    <location>
        <begin position="1"/>
        <end position="21"/>
    </location>
</feature>
<keyword evidence="2 6" id="KW-0812">Transmembrane</keyword>
<dbReference type="GO" id="GO:0007166">
    <property type="term" value="P:cell surface receptor signaling pathway"/>
    <property type="evidence" value="ECO:0007669"/>
    <property type="project" value="InterPro"/>
</dbReference>
<evidence type="ECO:0000256" key="6">
    <source>
        <dbReference type="SAM" id="Phobius"/>
    </source>
</evidence>
<dbReference type="InterPro" id="IPR001212">
    <property type="entry name" value="Somatomedin_B_dom"/>
</dbReference>
<protein>
    <recommendedName>
        <fullName evidence="8">G-protein coupled receptors family 2 profile 2 domain-containing protein</fullName>
    </recommendedName>
</protein>
<keyword evidence="10" id="KW-1185">Reference proteome</keyword>
<feature type="transmembrane region" description="Helical" evidence="6">
    <location>
        <begin position="523"/>
        <end position="545"/>
    </location>
</feature>
<keyword evidence="7" id="KW-0732">Signal</keyword>
<keyword evidence="3 6" id="KW-1133">Transmembrane helix</keyword>
<dbReference type="InterPro" id="IPR053231">
    <property type="entry name" value="GPCR_LN-TM7"/>
</dbReference>
<evidence type="ECO:0000256" key="5">
    <source>
        <dbReference type="ARBA" id="ARBA00023157"/>
    </source>
</evidence>
<evidence type="ECO:0000256" key="2">
    <source>
        <dbReference type="ARBA" id="ARBA00022692"/>
    </source>
</evidence>
<name>A0A7M7KBZ4_VARDE</name>
<feature type="transmembrane region" description="Helical" evidence="6">
    <location>
        <begin position="423"/>
        <end position="440"/>
    </location>
</feature>
<dbReference type="GO" id="GO:0004930">
    <property type="term" value="F:G protein-coupled receptor activity"/>
    <property type="evidence" value="ECO:0007669"/>
    <property type="project" value="InterPro"/>
</dbReference>
<dbReference type="InterPro" id="IPR017981">
    <property type="entry name" value="GPCR_2-like_7TM"/>
</dbReference>
<dbReference type="RefSeq" id="XP_022663936.1">
    <property type="nucleotide sequence ID" value="XM_022808201.1"/>
</dbReference>
<dbReference type="AlphaFoldDB" id="A0A7M7KBZ4"/>
<dbReference type="PANTHER" id="PTHR45902:SF3">
    <property type="entry name" value="G-PROTEIN COUPLED RECEPTORS FAMILY 2 PROFILE 2 DOMAIN-CONTAINING PROTEIN"/>
    <property type="match status" value="1"/>
</dbReference>
<evidence type="ECO:0000256" key="1">
    <source>
        <dbReference type="ARBA" id="ARBA00004141"/>
    </source>
</evidence>